<reference evidence="2 3" key="1">
    <citation type="submission" date="2017-06" db="EMBL/GenBank/DDBJ databases">
        <authorList>
            <consortium name="Pathogen Informatics"/>
        </authorList>
    </citation>
    <scope>NUCLEOTIDE SEQUENCE [LARGE SCALE GENOMIC DNA]</scope>
    <source>
        <strain evidence="2 3">NCTC13839</strain>
    </source>
</reference>
<feature type="domain" description="IrrE N-terminal-like" evidence="1">
    <location>
        <begin position="22"/>
        <end position="123"/>
    </location>
</feature>
<name>A0A239ZU72_9STAP</name>
<organism evidence="2 3">
    <name type="scientific">Mammaliicoccus stepanovicii</name>
    <dbReference type="NCBI Taxonomy" id="643214"/>
    <lineage>
        <taxon>Bacteria</taxon>
        <taxon>Bacillati</taxon>
        <taxon>Bacillota</taxon>
        <taxon>Bacilli</taxon>
        <taxon>Bacillales</taxon>
        <taxon>Staphylococcaceae</taxon>
        <taxon>Mammaliicoccus</taxon>
    </lineage>
</organism>
<dbReference type="AlphaFoldDB" id="A0A239ZU72"/>
<evidence type="ECO:0000313" key="3">
    <source>
        <dbReference type="Proteomes" id="UP000242084"/>
    </source>
</evidence>
<keyword evidence="3" id="KW-1185">Reference proteome</keyword>
<sequence length="154" mass="18344">MNRYEKTLINNEHIVIKETNHLPKNLKGLYVDGLILLKDSLSEKEKLEVLGEELAHHDISYGDILDTNELWKWKLEHKARRLGFEKIIPLKSIVQAYKFGVQNKFELSNYLDVSEGYIDETLSHYQQKYGLSTWYEHYLIKFNPLQVYEYHDIN</sequence>
<protein>
    <submittedName>
        <fullName evidence="2">Phage protein</fullName>
    </submittedName>
</protein>
<dbReference type="Pfam" id="PF06114">
    <property type="entry name" value="Peptidase_M78"/>
    <property type="match status" value="1"/>
</dbReference>
<dbReference type="RefSeq" id="WP_095089021.1">
    <property type="nucleotide sequence ID" value="NZ_BMDM01000001.1"/>
</dbReference>
<dbReference type="EMBL" id="LT906462">
    <property type="protein sequence ID" value="SNV74751.1"/>
    <property type="molecule type" value="Genomic_DNA"/>
</dbReference>
<dbReference type="Proteomes" id="UP000242084">
    <property type="component" value="Chromosome 1"/>
</dbReference>
<accession>A0A239ZU72</accession>
<proteinExistence type="predicted"/>
<gene>
    <name evidence="2" type="ORF">SAMEA4384403_01944</name>
</gene>
<evidence type="ECO:0000313" key="2">
    <source>
        <dbReference type="EMBL" id="SNV74751.1"/>
    </source>
</evidence>
<dbReference type="InterPro" id="IPR010359">
    <property type="entry name" value="IrrE_HExxH"/>
</dbReference>
<dbReference type="KEGG" id="sste:SAMEA4384403_1944"/>
<evidence type="ECO:0000259" key="1">
    <source>
        <dbReference type="Pfam" id="PF06114"/>
    </source>
</evidence>
<dbReference type="OrthoDB" id="1707128at2"/>